<dbReference type="CDD" id="cd07035">
    <property type="entry name" value="TPP_PYR_POX_like"/>
    <property type="match status" value="1"/>
</dbReference>
<dbReference type="Gene3D" id="3.40.50.1220">
    <property type="entry name" value="TPP-binding domain"/>
    <property type="match status" value="1"/>
</dbReference>
<keyword evidence="8" id="KW-0456">Lyase</keyword>
<dbReference type="InterPro" id="IPR045229">
    <property type="entry name" value="TPP_enz"/>
</dbReference>
<evidence type="ECO:0000313" key="8">
    <source>
        <dbReference type="EMBL" id="ASP23659.1"/>
    </source>
</evidence>
<dbReference type="PANTHER" id="PTHR18968:SF13">
    <property type="entry name" value="ACETOLACTATE SYNTHASE CATALYTIC SUBUNIT, MITOCHONDRIAL"/>
    <property type="match status" value="1"/>
</dbReference>
<evidence type="ECO:0000256" key="1">
    <source>
        <dbReference type="ARBA" id="ARBA00007812"/>
    </source>
</evidence>
<dbReference type="CDD" id="cd02002">
    <property type="entry name" value="TPP_BFDC"/>
    <property type="match status" value="1"/>
</dbReference>
<reference evidence="8 9" key="1">
    <citation type="submission" date="2017-07" db="EMBL/GenBank/DDBJ databases">
        <title>Genome Sequence of Antarctobacter heliothermus Strain SMS3 Isolated from a culture of the Diatom Skeletonema marinoi.</title>
        <authorList>
            <person name="Topel M."/>
            <person name="Pinder M.I.M."/>
            <person name="Johansson O.N."/>
            <person name="Kourtchenko O."/>
            <person name="Godhe A."/>
            <person name="Clarke A.K."/>
        </authorList>
    </citation>
    <scope>NUCLEOTIDE SEQUENCE [LARGE SCALE GENOMIC DNA]</scope>
    <source>
        <strain evidence="8 9">SMS3</strain>
        <plasmid evidence="9">Plasmid psms3-2</plasmid>
    </source>
</reference>
<dbReference type="PANTHER" id="PTHR18968">
    <property type="entry name" value="THIAMINE PYROPHOSPHATE ENZYMES"/>
    <property type="match status" value="1"/>
</dbReference>
<organism evidence="8 9">
    <name type="scientific">Antarctobacter heliothermus</name>
    <dbReference type="NCBI Taxonomy" id="74033"/>
    <lineage>
        <taxon>Bacteria</taxon>
        <taxon>Pseudomonadati</taxon>
        <taxon>Pseudomonadota</taxon>
        <taxon>Alphaproteobacteria</taxon>
        <taxon>Rhodobacterales</taxon>
        <taxon>Roseobacteraceae</taxon>
        <taxon>Antarctobacter</taxon>
    </lineage>
</organism>
<keyword evidence="8" id="KW-0614">Plasmid</keyword>
<dbReference type="InterPro" id="IPR029035">
    <property type="entry name" value="DHS-like_NAD/FAD-binding_dom"/>
</dbReference>
<dbReference type="InterPro" id="IPR029061">
    <property type="entry name" value="THDP-binding"/>
</dbReference>
<evidence type="ECO:0000256" key="2">
    <source>
        <dbReference type="ARBA" id="ARBA00023052"/>
    </source>
</evidence>
<name>A0A222EBT3_9RHOB</name>
<dbReference type="OrthoDB" id="7534569at2"/>
<dbReference type="EC" id="4.1.1.7" evidence="8"/>
<feature type="domain" description="Thiamine pyrophosphate enzyme TPP-binding" evidence="6">
    <location>
        <begin position="445"/>
        <end position="595"/>
    </location>
</feature>
<dbReference type="RefSeq" id="WP_094037718.1">
    <property type="nucleotide sequence ID" value="NZ_CP022542.1"/>
</dbReference>
<dbReference type="Gene3D" id="3.40.50.970">
    <property type="match status" value="2"/>
</dbReference>
<dbReference type="GO" id="GO:0050695">
    <property type="term" value="F:benzoylformate decarboxylase activity"/>
    <property type="evidence" value="ECO:0007669"/>
    <property type="project" value="UniProtKB-EC"/>
</dbReference>
<geneLocation type="plasmid" evidence="9">
    <name>psms3-2</name>
</geneLocation>
<keyword evidence="2 3" id="KW-0786">Thiamine pyrophosphate</keyword>
<dbReference type="GO" id="GO:0030976">
    <property type="term" value="F:thiamine pyrophosphate binding"/>
    <property type="evidence" value="ECO:0007669"/>
    <property type="project" value="InterPro"/>
</dbReference>
<dbReference type="InterPro" id="IPR012001">
    <property type="entry name" value="Thiamin_PyroP_enz_TPP-bd_dom"/>
</dbReference>
<feature type="domain" description="Thiamine pyrophosphate enzyme N-terminal TPP-binding" evidence="7">
    <location>
        <begin position="34"/>
        <end position="140"/>
    </location>
</feature>
<dbReference type="SUPFAM" id="SSF52518">
    <property type="entry name" value="Thiamin diphosphate-binding fold (THDP-binding)"/>
    <property type="match status" value="2"/>
</dbReference>
<gene>
    <name evidence="8" type="ORF">ANTHELSMS3_04761</name>
</gene>
<dbReference type="AlphaFoldDB" id="A0A222EBT3"/>
<dbReference type="Pfam" id="PF02775">
    <property type="entry name" value="TPP_enzyme_C"/>
    <property type="match status" value="1"/>
</dbReference>
<sequence>MTKHDSVGSRADARLAGLERPEPGDAAAEFGSWGSDAVAQVLQDLGLEFIALVPGSSFRGLHDSLVNGLGNSNPQMVVCLHEEHAVAIADGYARATDRPMAVALHSNVGLMHAAMTVYNAWCDRQPMVIIGATGPVDSHKRRPWIDWIHTSRDQGALVRGYVKWDDQPASTEASVESVIRAHQIATTAPFGPTYVCLDVAVQERRLDAPVKVPPLERFRTAERPGAPSASLERTVAAIGAARRPLFLFGRMSRDQADWDARVKLAEAAGAAVMTSIHNAAAFPTDHPQHIVAPCAEHRTQEEKDIVAAADLIVSFDWLDLAGFLRSCSGEAQSQTPVETLIISCSMDQLVANGWAMDLQALPAADIPLLAHPDALTHQLVTAFDGPKQGSEWDFSGPHWTSWLPVEPEGDREDCISLGDFAMSVRALGDAGDTTFVRLPLGWPRTACRFNDPLAYLGKDGGGAVGIGPAHAVGAALALRNSDRVVTAVLGDGDTVMGITALWTAAHLDLPLLVIIGNNTSYFNDERHQEVVAVARSRPVANRWIGQRLTDPEVDLVAMARAQGFDGEGPVRTAEGLRAAIAKGREIVRGGGRYLIDARIEPGYAGDFGLKPIED</sequence>
<dbReference type="GO" id="GO:0019752">
    <property type="term" value="P:carboxylic acid metabolic process"/>
    <property type="evidence" value="ECO:0007669"/>
    <property type="project" value="UniProtKB-ARBA"/>
</dbReference>
<evidence type="ECO:0000313" key="9">
    <source>
        <dbReference type="Proteomes" id="UP000203589"/>
    </source>
</evidence>
<feature type="region of interest" description="Disordered" evidence="4">
    <location>
        <begin position="1"/>
        <end position="23"/>
    </location>
</feature>
<dbReference type="GO" id="GO:0003984">
    <property type="term" value="F:acetolactate synthase activity"/>
    <property type="evidence" value="ECO:0007669"/>
    <property type="project" value="TreeGrafter"/>
</dbReference>
<dbReference type="Pfam" id="PF00205">
    <property type="entry name" value="TPP_enzyme_M"/>
    <property type="match status" value="1"/>
</dbReference>
<evidence type="ECO:0000256" key="4">
    <source>
        <dbReference type="SAM" id="MobiDB-lite"/>
    </source>
</evidence>
<evidence type="ECO:0000256" key="3">
    <source>
        <dbReference type="RuleBase" id="RU362132"/>
    </source>
</evidence>
<dbReference type="KEGG" id="aht:ANTHELSMS3_04761"/>
<dbReference type="GO" id="GO:0000287">
    <property type="term" value="F:magnesium ion binding"/>
    <property type="evidence" value="ECO:0007669"/>
    <property type="project" value="InterPro"/>
</dbReference>
<dbReference type="GO" id="GO:0050660">
    <property type="term" value="F:flavin adenine dinucleotide binding"/>
    <property type="evidence" value="ECO:0007669"/>
    <property type="project" value="TreeGrafter"/>
</dbReference>
<proteinExistence type="inferred from homology"/>
<dbReference type="Proteomes" id="UP000203589">
    <property type="component" value="Plasmid pSMS3-2"/>
</dbReference>
<feature type="domain" description="Thiamine pyrophosphate enzyme central" evidence="5">
    <location>
        <begin position="232"/>
        <end position="313"/>
    </location>
</feature>
<dbReference type="InterPro" id="IPR012000">
    <property type="entry name" value="Thiamin_PyroP_enz_cen_dom"/>
</dbReference>
<dbReference type="InterPro" id="IPR011766">
    <property type="entry name" value="TPP_enzyme_TPP-bd"/>
</dbReference>
<evidence type="ECO:0000259" key="5">
    <source>
        <dbReference type="Pfam" id="PF00205"/>
    </source>
</evidence>
<dbReference type="EMBL" id="CP022542">
    <property type="protein sequence ID" value="ASP23659.1"/>
    <property type="molecule type" value="Genomic_DNA"/>
</dbReference>
<protein>
    <submittedName>
        <fullName evidence="8">Benzoylformate decarboxylase</fullName>
        <ecNumber evidence="8">4.1.1.7</ecNumber>
    </submittedName>
</protein>
<evidence type="ECO:0000259" key="6">
    <source>
        <dbReference type="Pfam" id="PF02775"/>
    </source>
</evidence>
<comment type="similarity">
    <text evidence="1 3">Belongs to the TPP enzyme family.</text>
</comment>
<dbReference type="Pfam" id="PF02776">
    <property type="entry name" value="TPP_enzyme_N"/>
    <property type="match status" value="1"/>
</dbReference>
<accession>A0A222EBT3</accession>
<evidence type="ECO:0000259" key="7">
    <source>
        <dbReference type="Pfam" id="PF02776"/>
    </source>
</evidence>
<dbReference type="SUPFAM" id="SSF52467">
    <property type="entry name" value="DHS-like NAD/FAD-binding domain"/>
    <property type="match status" value="1"/>
</dbReference>
<keyword evidence="9" id="KW-1185">Reference proteome</keyword>